<dbReference type="PANTHER" id="PTHR31672">
    <property type="entry name" value="BNACNNG10540D PROTEIN"/>
    <property type="match status" value="1"/>
</dbReference>
<proteinExistence type="predicted"/>
<keyword evidence="2" id="KW-1185">Reference proteome</keyword>
<name>A0ABU6ZAB4_9FABA</name>
<dbReference type="PANTHER" id="PTHR31672:SF13">
    <property type="entry name" value="F-BOX PROTEIN CPR30-LIKE"/>
    <property type="match status" value="1"/>
</dbReference>
<dbReference type="EMBL" id="JASCZI010272014">
    <property type="protein sequence ID" value="MED6219211.1"/>
    <property type="molecule type" value="Genomic_DNA"/>
</dbReference>
<protein>
    <submittedName>
        <fullName evidence="1">Uncharacterized protein</fullName>
    </submittedName>
</protein>
<comment type="caution">
    <text evidence="1">The sequence shown here is derived from an EMBL/GenBank/DDBJ whole genome shotgun (WGS) entry which is preliminary data.</text>
</comment>
<reference evidence="1 2" key="1">
    <citation type="journal article" date="2023" name="Plants (Basel)">
        <title>Bridging the Gap: Combining Genomics and Transcriptomics Approaches to Understand Stylosanthes scabra, an Orphan Legume from the Brazilian Caatinga.</title>
        <authorList>
            <person name="Ferreira-Neto J.R.C."/>
            <person name="da Silva M.D."/>
            <person name="Binneck E."/>
            <person name="de Melo N.F."/>
            <person name="da Silva R.H."/>
            <person name="de Melo A.L.T.M."/>
            <person name="Pandolfi V."/>
            <person name="Bustamante F.O."/>
            <person name="Brasileiro-Vidal A.C."/>
            <person name="Benko-Iseppon A.M."/>
        </authorList>
    </citation>
    <scope>NUCLEOTIDE SEQUENCE [LARGE SCALE GENOMIC DNA]</scope>
    <source>
        <tissue evidence="1">Leaves</tissue>
    </source>
</reference>
<sequence length="292" mass="33109">CEGKVPEAIRPFSSFEVIGSSNGLLCVKFILGTAHYEIAVWNPLTQTRISTHDPSSKQKDFALSQYAFGHIFGTLYYVVVHVSKKTFADRTLNWSIFSSVTNNWNIKGSFEGDFEKLGPTYVVHKGVVYWTGWEGVAIPKPKCIVSFNLRNKPVVQVEIPDRVKSSFHTLSIIKDEVAFYEGQITTVVDAYQVTRTESSGSSWGKLFRIPAVSVPFTPTMFMGKYLLNVMESRSGPYNSKDAERTDLLIAKHDYEADRSTTLLSTWWREIVHLRTVTLHSPRMYPIIPEPKK</sequence>
<organism evidence="1 2">
    <name type="scientific">Stylosanthes scabra</name>
    <dbReference type="NCBI Taxonomy" id="79078"/>
    <lineage>
        <taxon>Eukaryota</taxon>
        <taxon>Viridiplantae</taxon>
        <taxon>Streptophyta</taxon>
        <taxon>Embryophyta</taxon>
        <taxon>Tracheophyta</taxon>
        <taxon>Spermatophyta</taxon>
        <taxon>Magnoliopsida</taxon>
        <taxon>eudicotyledons</taxon>
        <taxon>Gunneridae</taxon>
        <taxon>Pentapetalae</taxon>
        <taxon>rosids</taxon>
        <taxon>fabids</taxon>
        <taxon>Fabales</taxon>
        <taxon>Fabaceae</taxon>
        <taxon>Papilionoideae</taxon>
        <taxon>50 kb inversion clade</taxon>
        <taxon>dalbergioids sensu lato</taxon>
        <taxon>Dalbergieae</taxon>
        <taxon>Pterocarpus clade</taxon>
        <taxon>Stylosanthes</taxon>
    </lineage>
</organism>
<gene>
    <name evidence="1" type="ORF">PIB30_033734</name>
</gene>
<evidence type="ECO:0000313" key="2">
    <source>
        <dbReference type="Proteomes" id="UP001341840"/>
    </source>
</evidence>
<dbReference type="InterPro" id="IPR050796">
    <property type="entry name" value="SCF_F-box_component"/>
</dbReference>
<evidence type="ECO:0000313" key="1">
    <source>
        <dbReference type="EMBL" id="MED6219211.1"/>
    </source>
</evidence>
<accession>A0ABU6ZAB4</accession>
<dbReference type="Proteomes" id="UP001341840">
    <property type="component" value="Unassembled WGS sequence"/>
</dbReference>
<feature type="non-terminal residue" evidence="1">
    <location>
        <position position="1"/>
    </location>
</feature>